<feature type="region of interest" description="Disordered" evidence="1">
    <location>
        <begin position="929"/>
        <end position="981"/>
    </location>
</feature>
<proteinExistence type="predicted"/>
<dbReference type="Pfam" id="PF17667">
    <property type="entry name" value="Pkinase_fungal"/>
    <property type="match status" value="2"/>
</dbReference>
<feature type="compositionally biased region" description="Acidic residues" evidence="1">
    <location>
        <begin position="369"/>
        <end position="424"/>
    </location>
</feature>
<name>A0AAD7XC96_9APHY</name>
<comment type="caution">
    <text evidence="3">The sequence shown here is derived from an EMBL/GenBank/DDBJ whole genome shotgun (WGS) entry which is preliminary data.</text>
</comment>
<feature type="compositionally biased region" description="Basic and acidic residues" evidence="1">
    <location>
        <begin position="956"/>
        <end position="974"/>
    </location>
</feature>
<dbReference type="PROSITE" id="PS00109">
    <property type="entry name" value="PROTEIN_KINASE_TYR"/>
    <property type="match status" value="1"/>
</dbReference>
<dbReference type="InterPro" id="IPR040976">
    <property type="entry name" value="Pkinase_fungal"/>
</dbReference>
<protein>
    <recommendedName>
        <fullName evidence="2">Fungal-type protein kinase domain-containing protein</fullName>
    </recommendedName>
</protein>
<dbReference type="Gene3D" id="1.10.510.10">
    <property type="entry name" value="Transferase(Phosphotransferase) domain 1"/>
    <property type="match status" value="1"/>
</dbReference>
<dbReference type="SUPFAM" id="SSF56112">
    <property type="entry name" value="Protein kinase-like (PK-like)"/>
    <property type="match status" value="1"/>
</dbReference>
<accession>A0AAD7XC96</accession>
<dbReference type="PANTHER" id="PTHR38248:SF2">
    <property type="entry name" value="FUNK1 11"/>
    <property type="match status" value="1"/>
</dbReference>
<feature type="compositionally biased region" description="Polar residues" evidence="1">
    <location>
        <begin position="40"/>
        <end position="49"/>
    </location>
</feature>
<dbReference type="GO" id="GO:0004672">
    <property type="term" value="F:protein kinase activity"/>
    <property type="evidence" value="ECO:0007669"/>
    <property type="project" value="InterPro"/>
</dbReference>
<evidence type="ECO:0000313" key="4">
    <source>
        <dbReference type="Proteomes" id="UP001215151"/>
    </source>
</evidence>
<reference evidence="3" key="1">
    <citation type="submission" date="2022-11" db="EMBL/GenBank/DDBJ databases">
        <title>Genome Sequence of Cubamyces cubensis.</title>
        <authorList>
            <person name="Buettner E."/>
        </authorList>
    </citation>
    <scope>NUCLEOTIDE SEQUENCE</scope>
    <source>
        <strain evidence="3">MPL-01</strain>
    </source>
</reference>
<feature type="domain" description="Fungal-type protein kinase" evidence="2">
    <location>
        <begin position="241"/>
        <end position="329"/>
    </location>
</feature>
<feature type="region of interest" description="Disordered" evidence="1">
    <location>
        <begin position="837"/>
        <end position="865"/>
    </location>
</feature>
<feature type="compositionally biased region" description="Basic residues" evidence="1">
    <location>
        <begin position="803"/>
        <end position="814"/>
    </location>
</feature>
<dbReference type="Proteomes" id="UP001215151">
    <property type="component" value="Unassembled WGS sequence"/>
</dbReference>
<organism evidence="3 4">
    <name type="scientific">Trametes cubensis</name>
    <dbReference type="NCBI Taxonomy" id="1111947"/>
    <lineage>
        <taxon>Eukaryota</taxon>
        <taxon>Fungi</taxon>
        <taxon>Dikarya</taxon>
        <taxon>Basidiomycota</taxon>
        <taxon>Agaricomycotina</taxon>
        <taxon>Agaricomycetes</taxon>
        <taxon>Polyporales</taxon>
        <taxon>Polyporaceae</taxon>
        <taxon>Trametes</taxon>
    </lineage>
</organism>
<feature type="region of interest" description="Disordered" evidence="1">
    <location>
        <begin position="346"/>
        <end position="431"/>
    </location>
</feature>
<dbReference type="EMBL" id="JAPEVG010000033">
    <property type="protein sequence ID" value="KAJ8494669.1"/>
    <property type="molecule type" value="Genomic_DNA"/>
</dbReference>
<feature type="domain" description="Fungal-type protein kinase" evidence="2">
    <location>
        <begin position="453"/>
        <end position="696"/>
    </location>
</feature>
<dbReference type="AlphaFoldDB" id="A0AAD7XC96"/>
<feature type="compositionally biased region" description="Basic and acidic residues" evidence="1">
    <location>
        <begin position="347"/>
        <end position="361"/>
    </location>
</feature>
<evidence type="ECO:0000313" key="3">
    <source>
        <dbReference type="EMBL" id="KAJ8494669.1"/>
    </source>
</evidence>
<feature type="region of interest" description="Disordered" evidence="1">
    <location>
        <begin position="1"/>
        <end position="78"/>
    </location>
</feature>
<keyword evidence="4" id="KW-1185">Reference proteome</keyword>
<dbReference type="PANTHER" id="PTHR38248">
    <property type="entry name" value="FUNK1 6"/>
    <property type="match status" value="1"/>
</dbReference>
<evidence type="ECO:0000256" key="1">
    <source>
        <dbReference type="SAM" id="MobiDB-lite"/>
    </source>
</evidence>
<sequence length="981" mass="109894">MADASGLSSGIPRAHRLPFGPPPPRLPSPDRFQEYYHDPPSSSLSTQGNEFRATYDSTTTPGFPPPIQPFSPNNASPVGKRSYYNSQSFASVQKPLAKDQQRIVRLSMTGKSIIVGYDEFMKWFIPAPSGEEEPTAQLEALDFSAMATKPESNMYPALVTALDHDWLMPEDKVISNASTADPNSKNKQVVDVGIYRRSDAPGVGKKTRWGYMELPIECKTEEVQQDPFDQKNPSGNYEPQSDVRKAILGQIMCYSVLIFDNQRRTHHFMLIIFGKKARILRWDRSGVVATEPFNYVEHPKMLGRFIWRFGRMSAEQRGHDPTATRISADSELFQLMVKRAVTPAVKVAHEKEDDANDERGATGEGENSANDEEDNRDDADAMPELSDVESEDDGDWETEDSEEASQDSGEDDEAQEADVEEDADGTGIPGDHARAGFARSLKNGAICWRLRVDDSQKGYRYFLVGRPHFIASGLAGRGTQTFIAIDEEDPQGPFVYLKDAWRVAHVGIEQEGKILERLNSNDDGGPVPFVPTVRCHGDVEEQVTRSQEIWRLKNPGKSEECPLKTHRHYRLVVNEVGIPMSKFKSMQELVGFFSMIIDTHGEAYNRKKLIHRDISAGNVLIYPKITVGENGELEEDRVPLLADWELAKRIDEPDEKARQPDRTGTWQFMSANALRHPHKRIVVQDDIESLFHLLLFYAIRFLPHNCQSDVGPFMDLYFDGCGDYEGVTYGGKEKLNMIRLGKLNVPVGDLPIRFYVPSAKRTGKKTSPSTSERKTLPTSRSPSSHANCDAVSSPGPSKLSGSQRKKPLPRKHHPINKLFGDFLQRLSAYYKLYVPEEEDSDLPSERKSKASRPMKKMPQARARGGKTLNARMEARKQQAVSETSSAANSSLKQLSPEVRAELEALAASVADHAKLSQLFTDHYWSSDWPTRDRCPDQLPANYRPRNERGLVTTDTGIKRGADSTFKASDRDAKRGRSSSGV</sequence>
<dbReference type="InterPro" id="IPR008266">
    <property type="entry name" value="Tyr_kinase_AS"/>
</dbReference>
<gene>
    <name evidence="3" type="ORF">ONZ51_g2169</name>
</gene>
<feature type="compositionally biased region" description="Polar residues" evidence="1">
    <location>
        <begin position="765"/>
        <end position="786"/>
    </location>
</feature>
<evidence type="ECO:0000259" key="2">
    <source>
        <dbReference type="Pfam" id="PF17667"/>
    </source>
</evidence>
<dbReference type="InterPro" id="IPR011009">
    <property type="entry name" value="Kinase-like_dom_sf"/>
</dbReference>
<feature type="region of interest" description="Disordered" evidence="1">
    <location>
        <begin position="760"/>
        <end position="814"/>
    </location>
</feature>